<keyword evidence="3 10" id="KW-0963">Cytoplasm</keyword>
<evidence type="ECO:0000256" key="11">
    <source>
        <dbReference type="SAM" id="MobiDB-lite"/>
    </source>
</evidence>
<comment type="caution">
    <text evidence="13">The sequence shown here is derived from an EMBL/GenBank/DDBJ whole genome shotgun (WGS) entry which is preliminary data.</text>
</comment>
<dbReference type="EMBL" id="CAJVPL010000839">
    <property type="protein sequence ID" value="CAG8533380.1"/>
    <property type="molecule type" value="Genomic_DNA"/>
</dbReference>
<evidence type="ECO:0000256" key="3">
    <source>
        <dbReference type="ARBA" id="ARBA00022490"/>
    </source>
</evidence>
<evidence type="ECO:0000256" key="4">
    <source>
        <dbReference type="ARBA" id="ARBA00022670"/>
    </source>
</evidence>
<dbReference type="PANTHER" id="PTHR22624:SF49">
    <property type="entry name" value="CYSTEINE PROTEASE"/>
    <property type="match status" value="1"/>
</dbReference>
<dbReference type="Proteomes" id="UP000789831">
    <property type="component" value="Unassembled WGS sequence"/>
</dbReference>
<dbReference type="OrthoDB" id="2960936at2759"/>
<gene>
    <name evidence="13" type="ORF">AGERDE_LOCUS5823</name>
</gene>
<dbReference type="InterPro" id="IPR046792">
    <property type="entry name" value="Peptidase_C54_cat"/>
</dbReference>
<comment type="similarity">
    <text evidence="1 10">Belongs to the peptidase C54 family.</text>
</comment>
<comment type="catalytic activity">
    <reaction evidence="9">
        <text>[protein]-C-terminal L-amino acid-glycyl-phosphatidylethanolamide + H2O = [protein]-C-terminal L-amino acid-glycine + a 1,2-diacyl-sn-glycero-3-phosphoethanolamine</text>
        <dbReference type="Rhea" id="RHEA:67548"/>
        <dbReference type="Rhea" id="RHEA-COMP:17323"/>
        <dbReference type="Rhea" id="RHEA-COMP:17324"/>
        <dbReference type="ChEBI" id="CHEBI:15377"/>
        <dbReference type="ChEBI" id="CHEBI:64612"/>
        <dbReference type="ChEBI" id="CHEBI:172940"/>
        <dbReference type="ChEBI" id="CHEBI:172941"/>
    </reaction>
    <physiologicalReaction direction="left-to-right" evidence="9">
        <dbReference type="Rhea" id="RHEA:67549"/>
    </physiologicalReaction>
</comment>
<keyword evidence="14" id="KW-1185">Reference proteome</keyword>
<feature type="domain" description="Peptidase C54 catalytic" evidence="12">
    <location>
        <begin position="231"/>
        <end position="504"/>
    </location>
</feature>
<dbReference type="SUPFAM" id="SSF54001">
    <property type="entry name" value="Cysteine proteinases"/>
    <property type="match status" value="1"/>
</dbReference>
<organism evidence="13 14">
    <name type="scientific">Ambispora gerdemannii</name>
    <dbReference type="NCBI Taxonomy" id="144530"/>
    <lineage>
        <taxon>Eukaryota</taxon>
        <taxon>Fungi</taxon>
        <taxon>Fungi incertae sedis</taxon>
        <taxon>Mucoromycota</taxon>
        <taxon>Glomeromycotina</taxon>
        <taxon>Glomeromycetes</taxon>
        <taxon>Archaeosporales</taxon>
        <taxon>Ambisporaceae</taxon>
        <taxon>Ambispora</taxon>
    </lineage>
</organism>
<dbReference type="PANTHER" id="PTHR22624">
    <property type="entry name" value="CYSTEINE PROTEASE ATG4"/>
    <property type="match status" value="1"/>
</dbReference>
<dbReference type="AlphaFoldDB" id="A0A9N9FHG2"/>
<keyword evidence="4 10" id="KW-0645">Protease</keyword>
<evidence type="ECO:0000256" key="5">
    <source>
        <dbReference type="ARBA" id="ARBA00022801"/>
    </source>
</evidence>
<evidence type="ECO:0000256" key="9">
    <source>
        <dbReference type="ARBA" id="ARBA00029362"/>
    </source>
</evidence>
<accession>A0A9N9FHG2</accession>
<dbReference type="GO" id="GO:0015031">
    <property type="term" value="P:protein transport"/>
    <property type="evidence" value="ECO:0007669"/>
    <property type="project" value="UniProtKB-KW"/>
</dbReference>
<feature type="region of interest" description="Disordered" evidence="11">
    <location>
        <begin position="533"/>
        <end position="553"/>
    </location>
</feature>
<dbReference type="GO" id="GO:0019786">
    <property type="term" value="F:protein-phosphatidylethanolamide deconjugating activity"/>
    <property type="evidence" value="ECO:0007669"/>
    <property type="project" value="InterPro"/>
</dbReference>
<evidence type="ECO:0000256" key="10">
    <source>
        <dbReference type="RuleBase" id="RU363115"/>
    </source>
</evidence>
<feature type="compositionally biased region" description="Basic and acidic residues" evidence="11">
    <location>
        <begin position="103"/>
        <end position="121"/>
    </location>
</feature>
<evidence type="ECO:0000313" key="14">
    <source>
        <dbReference type="Proteomes" id="UP000789831"/>
    </source>
</evidence>
<evidence type="ECO:0000256" key="8">
    <source>
        <dbReference type="ARBA" id="ARBA00023006"/>
    </source>
</evidence>
<keyword evidence="10" id="KW-0539">Nucleus</keyword>
<keyword evidence="6" id="KW-0788">Thiol protease</keyword>
<keyword evidence="8" id="KW-0072">Autophagy</keyword>
<keyword evidence="7" id="KW-0653">Protein transport</keyword>
<evidence type="ECO:0000256" key="1">
    <source>
        <dbReference type="ARBA" id="ARBA00010958"/>
    </source>
</evidence>
<comment type="function">
    <text evidence="10">Required for selective autophagic degradation of the nucleus (nucleophagy) as well as for mitophagy which contributes to regulate mitochondrial quantity and quality by eliminating the mitochondria to a basal level to fulfill cellular energy requirements and preventing excess ROS production.</text>
</comment>
<name>A0A9N9FHG2_9GLOM</name>
<dbReference type="GO" id="GO:0034727">
    <property type="term" value="P:piecemeal microautophagy of the nucleus"/>
    <property type="evidence" value="ECO:0007669"/>
    <property type="project" value="TreeGrafter"/>
</dbReference>
<dbReference type="GO" id="GO:0005737">
    <property type="term" value="C:cytoplasm"/>
    <property type="evidence" value="ECO:0007669"/>
    <property type="project" value="UniProtKB-SubCell"/>
</dbReference>
<dbReference type="InterPro" id="IPR038765">
    <property type="entry name" value="Papain-like_cys_pep_sf"/>
</dbReference>
<evidence type="ECO:0000256" key="7">
    <source>
        <dbReference type="ARBA" id="ARBA00022927"/>
    </source>
</evidence>
<dbReference type="Pfam" id="PF03416">
    <property type="entry name" value="Peptidase_C54"/>
    <property type="match status" value="1"/>
</dbReference>
<sequence length="553" mass="62486">MDTINEDNIIEEAPLVLNSKEELDNNAAANNNNTLLLEKNLSNISLTDGGNREKTSTTDNNIKQNSDNLNIHVDSNEIGNETSEFEIEDKEKSNLSEDIAISSEKEQENNKEPTPHGESSLRENSSPSDMGKRISSWFSSFWVPPHGPDERLFDSFENDPTTTRAAESSSRAATIDTSIWLMGVRYEVAERTSSESSRTFYDPTTYYFSPPGSFPHLPGQQHQLSFASYPSEFYDDFTSRIWCTYRHNYAPIRPTNFTSDSGWGCMLRTGQSLLANALIIQFLGREWRRVRKGEDTWGTYTQILLWFLDDMSSICPFSVHRVALLGKQLGKNIGEWFGPSTASQAIKALVDNFPTAQLSVHVATDGVVYKNEVYKAARNNQNHQEFQSVLILVAIRLGINKLNPLYYDALKAFFRFPESVGIAGGKPSSSYYFIGTQGDDLFYLDPHHSRPVIDLKDIDEFTDEELATFHCDALRKIHISQLDPSMLLGFYCRNAQEFEAFCERIARTHKPVFTIADEEPVYSDLDVVSILSEEETSGNVLDDDDAEESDDDF</sequence>
<dbReference type="GO" id="GO:0035973">
    <property type="term" value="P:aggrephagy"/>
    <property type="evidence" value="ECO:0007669"/>
    <property type="project" value="TreeGrafter"/>
</dbReference>
<dbReference type="GO" id="GO:0016485">
    <property type="term" value="P:protein processing"/>
    <property type="evidence" value="ECO:0007669"/>
    <property type="project" value="TreeGrafter"/>
</dbReference>
<proteinExistence type="inferred from homology"/>
<reference evidence="13" key="1">
    <citation type="submission" date="2021-06" db="EMBL/GenBank/DDBJ databases">
        <authorList>
            <person name="Kallberg Y."/>
            <person name="Tangrot J."/>
            <person name="Rosling A."/>
        </authorList>
    </citation>
    <scope>NUCLEOTIDE SEQUENCE</scope>
    <source>
        <strain evidence="13">MT106</strain>
    </source>
</reference>
<evidence type="ECO:0000256" key="6">
    <source>
        <dbReference type="ARBA" id="ARBA00022807"/>
    </source>
</evidence>
<dbReference type="GO" id="GO:0005634">
    <property type="term" value="C:nucleus"/>
    <property type="evidence" value="ECO:0007669"/>
    <property type="project" value="UniProtKB-SubCell"/>
</dbReference>
<evidence type="ECO:0000259" key="12">
    <source>
        <dbReference type="Pfam" id="PF03416"/>
    </source>
</evidence>
<dbReference type="GO" id="GO:0000045">
    <property type="term" value="P:autophagosome assembly"/>
    <property type="evidence" value="ECO:0007669"/>
    <property type="project" value="TreeGrafter"/>
</dbReference>
<evidence type="ECO:0000256" key="2">
    <source>
        <dbReference type="ARBA" id="ARBA00022448"/>
    </source>
</evidence>
<keyword evidence="5 10" id="KW-0378">Hydrolase</keyword>
<feature type="compositionally biased region" description="Polar residues" evidence="11">
    <location>
        <begin position="57"/>
        <end position="69"/>
    </location>
</feature>
<dbReference type="EC" id="3.4.22.-" evidence="10"/>
<dbReference type="InterPro" id="IPR005078">
    <property type="entry name" value="Peptidase_C54"/>
</dbReference>
<feature type="region of interest" description="Disordered" evidence="11">
    <location>
        <begin position="101"/>
        <end position="129"/>
    </location>
</feature>
<keyword evidence="2" id="KW-0813">Transport</keyword>
<dbReference type="GO" id="GO:0004197">
    <property type="term" value="F:cysteine-type endopeptidase activity"/>
    <property type="evidence" value="ECO:0007669"/>
    <property type="project" value="TreeGrafter"/>
</dbReference>
<dbReference type="GO" id="GO:0000423">
    <property type="term" value="P:mitophagy"/>
    <property type="evidence" value="ECO:0007669"/>
    <property type="project" value="TreeGrafter"/>
</dbReference>
<evidence type="ECO:0000313" key="13">
    <source>
        <dbReference type="EMBL" id="CAG8533380.1"/>
    </source>
</evidence>
<protein>
    <recommendedName>
        <fullName evidence="10">Cysteine protease</fullName>
        <ecNumber evidence="10">3.4.22.-</ecNumber>
    </recommendedName>
</protein>
<comment type="subcellular location">
    <subcellularLocation>
        <location evidence="10">Nucleus</location>
    </subcellularLocation>
    <subcellularLocation>
        <location evidence="10">Cytoplasm</location>
    </subcellularLocation>
</comment>
<feature type="region of interest" description="Disordered" evidence="11">
    <location>
        <begin position="45"/>
        <end position="76"/>
    </location>
</feature>